<evidence type="ECO:0000313" key="2">
    <source>
        <dbReference type="EMBL" id="MCI41508.1"/>
    </source>
</evidence>
<feature type="region of interest" description="Disordered" evidence="1">
    <location>
        <begin position="1"/>
        <end position="22"/>
    </location>
</feature>
<feature type="non-terminal residue" evidence="2">
    <location>
        <position position="22"/>
    </location>
</feature>
<evidence type="ECO:0000256" key="1">
    <source>
        <dbReference type="SAM" id="MobiDB-lite"/>
    </source>
</evidence>
<organism evidence="2 3">
    <name type="scientific">Trifolium medium</name>
    <dbReference type="NCBI Taxonomy" id="97028"/>
    <lineage>
        <taxon>Eukaryota</taxon>
        <taxon>Viridiplantae</taxon>
        <taxon>Streptophyta</taxon>
        <taxon>Embryophyta</taxon>
        <taxon>Tracheophyta</taxon>
        <taxon>Spermatophyta</taxon>
        <taxon>Magnoliopsida</taxon>
        <taxon>eudicotyledons</taxon>
        <taxon>Gunneridae</taxon>
        <taxon>Pentapetalae</taxon>
        <taxon>rosids</taxon>
        <taxon>fabids</taxon>
        <taxon>Fabales</taxon>
        <taxon>Fabaceae</taxon>
        <taxon>Papilionoideae</taxon>
        <taxon>50 kb inversion clade</taxon>
        <taxon>NPAAA clade</taxon>
        <taxon>Hologalegina</taxon>
        <taxon>IRL clade</taxon>
        <taxon>Trifolieae</taxon>
        <taxon>Trifolium</taxon>
    </lineage>
</organism>
<evidence type="ECO:0000313" key="3">
    <source>
        <dbReference type="Proteomes" id="UP000265520"/>
    </source>
</evidence>
<dbReference type="AlphaFoldDB" id="A0A392RY23"/>
<reference evidence="2 3" key="1">
    <citation type="journal article" date="2018" name="Front. Plant Sci.">
        <title>Red Clover (Trifolium pratense) and Zigzag Clover (T. medium) - A Picture of Genomic Similarities and Differences.</title>
        <authorList>
            <person name="Dluhosova J."/>
            <person name="Istvanek J."/>
            <person name="Nedelnik J."/>
            <person name="Repkova J."/>
        </authorList>
    </citation>
    <scope>NUCLEOTIDE SEQUENCE [LARGE SCALE GENOMIC DNA]</scope>
    <source>
        <strain evidence="3">cv. 10/8</strain>
        <tissue evidence="2">Leaf</tissue>
    </source>
</reference>
<name>A0A392RY23_9FABA</name>
<dbReference type="EMBL" id="LXQA010293124">
    <property type="protein sequence ID" value="MCI41508.1"/>
    <property type="molecule type" value="Genomic_DNA"/>
</dbReference>
<accession>A0A392RY23</accession>
<keyword evidence="3" id="KW-1185">Reference proteome</keyword>
<comment type="caution">
    <text evidence="2">The sequence shown here is derived from an EMBL/GenBank/DDBJ whole genome shotgun (WGS) entry which is preliminary data.</text>
</comment>
<proteinExistence type="predicted"/>
<sequence length="22" mass="2473">MKFKDSADNHGSASEDFSNKKE</sequence>
<protein>
    <submittedName>
        <fullName evidence="2">Uncharacterized protein</fullName>
    </submittedName>
</protein>
<dbReference type="Proteomes" id="UP000265520">
    <property type="component" value="Unassembled WGS sequence"/>
</dbReference>